<organism evidence="11 12">
    <name type="scientific">[Torrubiella] hemipterigena</name>
    <dbReference type="NCBI Taxonomy" id="1531966"/>
    <lineage>
        <taxon>Eukaryota</taxon>
        <taxon>Fungi</taxon>
        <taxon>Dikarya</taxon>
        <taxon>Ascomycota</taxon>
        <taxon>Pezizomycotina</taxon>
        <taxon>Sordariomycetes</taxon>
        <taxon>Hypocreomycetidae</taxon>
        <taxon>Hypocreales</taxon>
        <taxon>Clavicipitaceae</taxon>
        <taxon>Clavicipitaceae incertae sedis</taxon>
        <taxon>'Torrubiella' clade</taxon>
    </lineage>
</organism>
<proteinExistence type="inferred from homology"/>
<keyword evidence="8 11" id="KW-0482">Metalloprotease</keyword>
<evidence type="ECO:0000259" key="10">
    <source>
        <dbReference type="Pfam" id="PF05572"/>
    </source>
</evidence>
<dbReference type="PANTHER" id="PTHR47466">
    <property type="match status" value="1"/>
</dbReference>
<comment type="similarity">
    <text evidence="2">Belongs to the peptidase M43B family.</text>
</comment>
<gene>
    <name evidence="11" type="ORF">VHEMI09179</name>
</gene>
<dbReference type="EMBL" id="CDHN01000005">
    <property type="protein sequence ID" value="CEJ93601.1"/>
    <property type="molecule type" value="Genomic_DNA"/>
</dbReference>
<dbReference type="HOGENOM" id="CLU_2238492_0_0_1"/>
<dbReference type="InterPro" id="IPR008754">
    <property type="entry name" value="Peptidase_M43"/>
</dbReference>
<dbReference type="AlphaFoldDB" id="A0A0A1T911"/>
<evidence type="ECO:0000256" key="8">
    <source>
        <dbReference type="ARBA" id="ARBA00023049"/>
    </source>
</evidence>
<keyword evidence="3 11" id="KW-0645">Protease</keyword>
<evidence type="ECO:0000313" key="12">
    <source>
        <dbReference type="Proteomes" id="UP000039046"/>
    </source>
</evidence>
<dbReference type="Pfam" id="PF05572">
    <property type="entry name" value="Peptidase_M43"/>
    <property type="match status" value="1"/>
</dbReference>
<comment type="function">
    <text evidence="1">Secreted metalloproteinase that allows assimilation of proteinaceous substrates.</text>
</comment>
<dbReference type="GO" id="GO:0008237">
    <property type="term" value="F:metallopeptidase activity"/>
    <property type="evidence" value="ECO:0007669"/>
    <property type="project" value="UniProtKB-KW"/>
</dbReference>
<keyword evidence="5" id="KW-0732">Signal</keyword>
<evidence type="ECO:0000256" key="7">
    <source>
        <dbReference type="ARBA" id="ARBA00022833"/>
    </source>
</evidence>
<dbReference type="MEROPS" id="M43.002"/>
<evidence type="ECO:0000256" key="6">
    <source>
        <dbReference type="ARBA" id="ARBA00022801"/>
    </source>
</evidence>
<evidence type="ECO:0000256" key="3">
    <source>
        <dbReference type="ARBA" id="ARBA00022670"/>
    </source>
</evidence>
<reference evidence="11 12" key="1">
    <citation type="journal article" date="2015" name="Genome Announc.">
        <title>Draft Genome Sequence and Gene Annotation of the Entomopathogenic Fungus Verticillium hemipterigenum.</title>
        <authorList>
            <person name="Horn F."/>
            <person name="Habel A."/>
            <person name="Scharf D.H."/>
            <person name="Dworschak J."/>
            <person name="Brakhage A.A."/>
            <person name="Guthke R."/>
            <person name="Hertweck C."/>
            <person name="Linde J."/>
        </authorList>
    </citation>
    <scope>NUCLEOTIDE SEQUENCE [LARGE SCALE GENOMIC DNA]</scope>
</reference>
<keyword evidence="4" id="KW-0479">Metal-binding</keyword>
<dbReference type="Gene3D" id="3.40.390.10">
    <property type="entry name" value="Collagenase (Catalytic Domain)"/>
    <property type="match status" value="1"/>
</dbReference>
<keyword evidence="9" id="KW-1015">Disulfide bond</keyword>
<dbReference type="GO" id="GO:0046872">
    <property type="term" value="F:metal ion binding"/>
    <property type="evidence" value="ECO:0007669"/>
    <property type="project" value="UniProtKB-KW"/>
</dbReference>
<dbReference type="PANTHER" id="PTHR47466:SF1">
    <property type="entry name" value="METALLOPROTEASE MEP1 (AFU_ORTHOLOGUE AFUA_1G07730)-RELATED"/>
    <property type="match status" value="1"/>
</dbReference>
<name>A0A0A1T911_9HYPO</name>
<evidence type="ECO:0000256" key="1">
    <source>
        <dbReference type="ARBA" id="ARBA00003174"/>
    </source>
</evidence>
<dbReference type="InterPro" id="IPR024079">
    <property type="entry name" value="MetalloPept_cat_dom_sf"/>
</dbReference>
<keyword evidence="7" id="KW-0862">Zinc</keyword>
<protein>
    <submittedName>
        <fullName evidence="11">Putative Metalloprotease MEP1</fullName>
    </submittedName>
</protein>
<sequence length="105" mass="11502">MVLLELIPGDYEPVDDGFIIDGSVLITESCFDEGRNPDDGKTTTHEIGHWLGLYHTFEGGCDAENDLVDDTPATTGDDYTCSKKTDTCPGMPGLDPIYNYMAYTL</sequence>
<evidence type="ECO:0000256" key="2">
    <source>
        <dbReference type="ARBA" id="ARBA00008721"/>
    </source>
</evidence>
<evidence type="ECO:0000256" key="5">
    <source>
        <dbReference type="ARBA" id="ARBA00022729"/>
    </source>
</evidence>
<evidence type="ECO:0000256" key="4">
    <source>
        <dbReference type="ARBA" id="ARBA00022723"/>
    </source>
</evidence>
<feature type="domain" description="Peptidase M43 pregnancy-associated plasma-A" evidence="10">
    <location>
        <begin position="39"/>
        <end position="103"/>
    </location>
</feature>
<dbReference type="STRING" id="1531966.A0A0A1T911"/>
<evidence type="ECO:0000256" key="9">
    <source>
        <dbReference type="ARBA" id="ARBA00023157"/>
    </source>
</evidence>
<keyword evidence="12" id="KW-1185">Reference proteome</keyword>
<accession>A0A0A1T911</accession>
<dbReference type="SUPFAM" id="SSF55486">
    <property type="entry name" value="Metalloproteases ('zincins'), catalytic domain"/>
    <property type="match status" value="1"/>
</dbReference>
<dbReference type="Proteomes" id="UP000039046">
    <property type="component" value="Unassembled WGS sequence"/>
</dbReference>
<evidence type="ECO:0000313" key="11">
    <source>
        <dbReference type="EMBL" id="CEJ93601.1"/>
    </source>
</evidence>
<dbReference type="OrthoDB" id="536211at2759"/>
<keyword evidence="6" id="KW-0378">Hydrolase</keyword>
<dbReference type="GO" id="GO:0006508">
    <property type="term" value="P:proteolysis"/>
    <property type="evidence" value="ECO:0007669"/>
    <property type="project" value="UniProtKB-KW"/>
</dbReference>